<sequence>MSFTSKILLFFVILGAINIIILLVIKNKSRSIKVEKKEKRKKGDIRVLNYDDEDLLCMVDNDLEFKYGYGCSDLEVFKNMKTTHRNMYTLLWFDTEMQNGGLGEYFFNVSNITMNYLEKALEDVKALELFKEYRQFMEKNNVIEAINYINKRSVEEYSEFMSEFDFSNFNNLYEKIDLRLFMANYIRENIVDFSDLSEEELKILREMEEEQKLIENN</sequence>
<dbReference type="EMBL" id="JWHR01000113">
    <property type="protein sequence ID" value="KHS56384.1"/>
    <property type="molecule type" value="Genomic_DNA"/>
</dbReference>
<dbReference type="OrthoDB" id="1751245at2"/>
<proteinExistence type="predicted"/>
<keyword evidence="4" id="KW-1185">Reference proteome</keyword>
<evidence type="ECO:0000313" key="3">
    <source>
        <dbReference type="EMBL" id="KHS56384.1"/>
    </source>
</evidence>
<accession>A0A0B3VUU9</accession>
<feature type="transmembrane region" description="Helical" evidence="1">
    <location>
        <begin position="6"/>
        <end position="25"/>
    </location>
</feature>
<dbReference type="Proteomes" id="UP000031189">
    <property type="component" value="Unassembled WGS sequence"/>
</dbReference>
<name>A0A0B3VUU9_9FIRM</name>
<evidence type="ECO:0000259" key="2">
    <source>
        <dbReference type="Pfam" id="PF14300"/>
    </source>
</evidence>
<organism evidence="3 4">
    <name type="scientific">Terrisporobacter othiniensis</name>
    <dbReference type="NCBI Taxonomy" id="1577792"/>
    <lineage>
        <taxon>Bacteria</taxon>
        <taxon>Bacillati</taxon>
        <taxon>Bacillota</taxon>
        <taxon>Clostridia</taxon>
        <taxon>Peptostreptococcales</taxon>
        <taxon>Peptostreptococcaceae</taxon>
        <taxon>Terrisporobacter</taxon>
    </lineage>
</organism>
<reference evidence="3 4" key="1">
    <citation type="submission" date="2014-12" db="EMBL/GenBank/DDBJ databases">
        <title>Draft genome sequence of Terrisporobacter sp. 08-306576, isolated from the blood culture of a bacteremia patient.</title>
        <authorList>
            <person name="Lund L.C."/>
            <person name="Sydenham T.V."/>
            <person name="Hogh S.V."/>
            <person name="Skov M.N."/>
            <person name="Kemp M."/>
            <person name="Justesen U.S."/>
        </authorList>
    </citation>
    <scope>NUCLEOTIDE SEQUENCE [LARGE SCALE GENOMIC DNA]</scope>
    <source>
        <strain evidence="3 4">08-306576</strain>
    </source>
</reference>
<comment type="caution">
    <text evidence="3">The sequence shown here is derived from an EMBL/GenBank/DDBJ whole genome shotgun (WGS) entry which is preliminary data.</text>
</comment>
<keyword evidence="1" id="KW-0472">Membrane</keyword>
<feature type="domain" description="DNA mimic protein DMP19 C-terminal" evidence="2">
    <location>
        <begin position="82"/>
        <end position="189"/>
    </location>
</feature>
<evidence type="ECO:0000313" key="4">
    <source>
        <dbReference type="Proteomes" id="UP000031189"/>
    </source>
</evidence>
<dbReference type="AlphaFoldDB" id="A0A0B3VUU9"/>
<gene>
    <name evidence="3" type="ORF">QX51_14135</name>
</gene>
<dbReference type="Gene3D" id="1.20.1420.60">
    <property type="match status" value="1"/>
</dbReference>
<dbReference type="InterPro" id="IPR025402">
    <property type="entry name" value="DMP19_C"/>
</dbReference>
<evidence type="ECO:0000256" key="1">
    <source>
        <dbReference type="SAM" id="Phobius"/>
    </source>
</evidence>
<keyword evidence="1" id="KW-1133">Transmembrane helix</keyword>
<dbReference type="Pfam" id="PF14300">
    <property type="entry name" value="DMP19"/>
    <property type="match status" value="1"/>
</dbReference>
<keyword evidence="1" id="KW-0812">Transmembrane</keyword>
<protein>
    <recommendedName>
        <fullName evidence="2">DNA mimic protein DMP19 C-terminal domain-containing protein</fullName>
    </recommendedName>
</protein>
<dbReference type="RefSeq" id="WP_039680542.1">
    <property type="nucleotide sequence ID" value="NZ_JWHR01000113.1"/>
</dbReference>
<dbReference type="STRING" id="1577792.QX51_14135"/>